<protein>
    <submittedName>
        <fullName evidence="2">Uncharacterized protein</fullName>
    </submittedName>
</protein>
<dbReference type="EMBL" id="JH794694">
    <property type="protein sequence ID" value="ELQ70154.1"/>
    <property type="molecule type" value="Genomic_DNA"/>
</dbReference>
<accession>L7JQN0</accession>
<proteinExistence type="predicted"/>
<evidence type="ECO:0000256" key="1">
    <source>
        <dbReference type="SAM" id="MobiDB-lite"/>
    </source>
</evidence>
<organism>
    <name type="scientific">Pyricularia oryzae (strain P131)</name>
    <name type="common">Rice blast fungus</name>
    <name type="synonym">Magnaporthe oryzae</name>
    <dbReference type="NCBI Taxonomy" id="1143193"/>
    <lineage>
        <taxon>Eukaryota</taxon>
        <taxon>Fungi</taxon>
        <taxon>Dikarya</taxon>
        <taxon>Ascomycota</taxon>
        <taxon>Pezizomycotina</taxon>
        <taxon>Sordariomycetes</taxon>
        <taxon>Sordariomycetidae</taxon>
        <taxon>Magnaporthales</taxon>
        <taxon>Pyriculariaceae</taxon>
        <taxon>Pyricularia</taxon>
    </lineage>
</organism>
<feature type="region of interest" description="Disordered" evidence="1">
    <location>
        <begin position="1"/>
        <end position="21"/>
    </location>
</feature>
<reference evidence="2" key="1">
    <citation type="journal article" date="2012" name="PLoS Genet.">
        <title>Comparative analysis of the genomes of two field isolates of the rice blast fungus Magnaporthe oryzae.</title>
        <authorList>
            <person name="Xue M."/>
            <person name="Yang J."/>
            <person name="Li Z."/>
            <person name="Hu S."/>
            <person name="Yao N."/>
            <person name="Dean R.A."/>
            <person name="Zhao W."/>
            <person name="Shen M."/>
            <person name="Zhang H."/>
            <person name="Li C."/>
            <person name="Liu L."/>
            <person name="Cao L."/>
            <person name="Xu X."/>
            <person name="Xing Y."/>
            <person name="Hsiang T."/>
            <person name="Zhang Z."/>
            <person name="Xu J.R."/>
            <person name="Peng Y.L."/>
        </authorList>
    </citation>
    <scope>NUCLEOTIDE SEQUENCE [LARGE SCALE GENOMIC DNA]</scope>
    <source>
        <strain evidence="2">P131</strain>
    </source>
</reference>
<gene>
    <name evidence="2" type="ORF">OOW_P131scaffold00075g1</name>
</gene>
<dbReference type="AlphaFoldDB" id="L7JQN0"/>
<name>L7JQN0_PYRO1</name>
<evidence type="ECO:0000313" key="2">
    <source>
        <dbReference type="EMBL" id="ELQ70154.1"/>
    </source>
</evidence>
<sequence>MGAIGIALQSSSRSPAILPRE</sequence>